<evidence type="ECO:0000313" key="3">
    <source>
        <dbReference type="Proteomes" id="UP000186817"/>
    </source>
</evidence>
<dbReference type="OrthoDB" id="415269at2759"/>
<accession>A0A1Q9CWK5</accession>
<dbReference type="AlphaFoldDB" id="A0A1Q9CWK5"/>
<gene>
    <name evidence="2" type="ORF">AK812_SmicGene31482</name>
</gene>
<dbReference type="GO" id="GO:0016747">
    <property type="term" value="F:acyltransferase activity, transferring groups other than amino-acyl groups"/>
    <property type="evidence" value="ECO:0007669"/>
    <property type="project" value="InterPro"/>
</dbReference>
<keyword evidence="3" id="KW-1185">Reference proteome</keyword>
<evidence type="ECO:0000313" key="2">
    <source>
        <dbReference type="EMBL" id="OLP87304.1"/>
    </source>
</evidence>
<organism evidence="2 3">
    <name type="scientific">Symbiodinium microadriaticum</name>
    <name type="common">Dinoflagellate</name>
    <name type="synonym">Zooxanthella microadriatica</name>
    <dbReference type="NCBI Taxonomy" id="2951"/>
    <lineage>
        <taxon>Eukaryota</taxon>
        <taxon>Sar</taxon>
        <taxon>Alveolata</taxon>
        <taxon>Dinophyceae</taxon>
        <taxon>Suessiales</taxon>
        <taxon>Symbiodiniaceae</taxon>
        <taxon>Symbiodinium</taxon>
    </lineage>
</organism>
<sequence>MKDHALACTCDIREDADTCSYKNRKIVRSRCYRASRERRGIQRCGECERVTREAVSRPGCGMSHIRSAEEEDFSGIIEIARQVVEEPDAFLFDEHCTTEELEAFWLPDLTMHAETFVLEASGFAGIIGAYVLYPAAHGRGAHMAHGSYMVAKHARGRGFGRALCEAFEGFIHIVLPCHGVHVSKRLPPDFAEAGARLKTCGLLVTGVMQSQIRVRVQLHITLAGTTLVESYPHSCA</sequence>
<dbReference type="InterPro" id="IPR016181">
    <property type="entry name" value="Acyl_CoA_acyltransferase"/>
</dbReference>
<dbReference type="Pfam" id="PF00583">
    <property type="entry name" value="Acetyltransf_1"/>
    <property type="match status" value="1"/>
</dbReference>
<protein>
    <recommendedName>
        <fullName evidence="1">N-acetyltransferase domain-containing protein</fullName>
    </recommendedName>
</protein>
<name>A0A1Q9CWK5_SYMMI</name>
<dbReference type="InterPro" id="IPR000182">
    <property type="entry name" value="GNAT_dom"/>
</dbReference>
<dbReference type="EMBL" id="LSRX01000867">
    <property type="protein sequence ID" value="OLP87304.1"/>
    <property type="molecule type" value="Genomic_DNA"/>
</dbReference>
<dbReference type="PROSITE" id="PS51186">
    <property type="entry name" value="GNAT"/>
    <property type="match status" value="1"/>
</dbReference>
<reference evidence="2 3" key="1">
    <citation type="submission" date="2016-02" db="EMBL/GenBank/DDBJ databases">
        <title>Genome analysis of coral dinoflagellate symbionts highlights evolutionary adaptations to a symbiotic lifestyle.</title>
        <authorList>
            <person name="Aranda M."/>
            <person name="Li Y."/>
            <person name="Liew Y.J."/>
            <person name="Baumgarten S."/>
            <person name="Simakov O."/>
            <person name="Wilson M."/>
            <person name="Piel J."/>
            <person name="Ashoor H."/>
            <person name="Bougouffa S."/>
            <person name="Bajic V.B."/>
            <person name="Ryu T."/>
            <person name="Ravasi T."/>
            <person name="Bayer T."/>
            <person name="Micklem G."/>
            <person name="Kim H."/>
            <person name="Bhak J."/>
            <person name="Lajeunesse T.C."/>
            <person name="Voolstra C.R."/>
        </authorList>
    </citation>
    <scope>NUCLEOTIDE SEQUENCE [LARGE SCALE GENOMIC DNA]</scope>
    <source>
        <strain evidence="2 3">CCMP2467</strain>
    </source>
</reference>
<dbReference type="Gene3D" id="3.40.630.30">
    <property type="match status" value="1"/>
</dbReference>
<evidence type="ECO:0000259" key="1">
    <source>
        <dbReference type="PROSITE" id="PS51186"/>
    </source>
</evidence>
<comment type="caution">
    <text evidence="2">The sequence shown here is derived from an EMBL/GenBank/DDBJ whole genome shotgun (WGS) entry which is preliminary data.</text>
</comment>
<proteinExistence type="predicted"/>
<dbReference type="SUPFAM" id="SSF55729">
    <property type="entry name" value="Acyl-CoA N-acyltransferases (Nat)"/>
    <property type="match status" value="1"/>
</dbReference>
<dbReference type="Proteomes" id="UP000186817">
    <property type="component" value="Unassembled WGS sequence"/>
</dbReference>
<feature type="domain" description="N-acetyltransferase" evidence="1">
    <location>
        <begin position="63"/>
        <end position="223"/>
    </location>
</feature>